<evidence type="ECO:0000313" key="8">
    <source>
        <dbReference type="Proteomes" id="UP000191612"/>
    </source>
</evidence>
<dbReference type="InterPro" id="IPR036864">
    <property type="entry name" value="Zn2-C6_fun-type_DNA-bd_sf"/>
</dbReference>
<keyword evidence="3" id="KW-0238">DNA-binding</keyword>
<evidence type="ECO:0000256" key="4">
    <source>
        <dbReference type="ARBA" id="ARBA00023163"/>
    </source>
</evidence>
<dbReference type="PROSITE" id="PS00463">
    <property type="entry name" value="ZN2_CY6_FUNGAL_1"/>
    <property type="match status" value="1"/>
</dbReference>
<sequence>MTGYPESHLVPFFGSTSASNMLSLSDRERLESSQLLHCPDDFFFDMLPINPEVPPEGLVLTSNHRKPNPKVLISRTPTQTNWSSRSRVSQACKACRELKTKCSGHRPACHRCIDLGIDCNYSERKRELDNKRMEDLSAHIGMLENLLRDLYPKLDSSSAQQIDQTLKKISDHDRARLALPSLAETCNSSKAPSAAASYTEEDFNRNGELQALGFVGEHSEMAWLYKIKCTLDQASTTSLPSQDDFSRSSIASIDYYKNNWEMEVHDKINVLERPEKTVADRLIDTYFRIIHPSFPIIGKTTFLGQHRSLNVYSTARPGKQWLAIMNLMFAIAAMHLLPTQKTAECDETPHKVFFSRGWVLSMDKTSLRDHSSLQQVQVEGLAAFYLLTCGQVNRSWKCCGIAICSALAMGLNLRIESQTVAPLSKEIRYRVWWALYVLDTSLAEITGRPPRISEAFCTTPLPLPFEEGDLHSRLLHKDFDDKAARSWLDYNLLDNMRRNSPINDQTEDESLGCLTPRKRSLNKDDNDAFTVPESPQPSDSLCFSYGLGLTILIREVIENLYAPGTAHKAWVEVNIAIDSLNIKANNWLASLPAPYQFQKICVAGPLRRQISRLAFQFYSTKLLITQPCLGRLIHSSAEVSNAPEIPSDPMAEICIQAACQLLDLLPNEPNLTWLYGIIPWWSALHYLMQAITIMLTRLFVRTTVGTIDTNGVSLKLEKALGWLKALSKVDISAQKAWLVSSDIISRQKYLNSD</sequence>
<name>A0A1V6Q970_9EURO</name>
<keyword evidence="1" id="KW-0479">Metal-binding</keyword>
<keyword evidence="4" id="KW-0804">Transcription</keyword>
<feature type="domain" description="Zn(2)-C6 fungal-type" evidence="6">
    <location>
        <begin position="91"/>
        <end position="121"/>
    </location>
</feature>
<evidence type="ECO:0000256" key="2">
    <source>
        <dbReference type="ARBA" id="ARBA00023015"/>
    </source>
</evidence>
<evidence type="ECO:0000256" key="1">
    <source>
        <dbReference type="ARBA" id="ARBA00022723"/>
    </source>
</evidence>
<gene>
    <name evidence="7" type="ORF">PENSOL_c101G02785</name>
</gene>
<comment type="caution">
    <text evidence="7">The sequence shown here is derived from an EMBL/GenBank/DDBJ whole genome shotgun (WGS) entry which is preliminary data.</text>
</comment>
<protein>
    <recommendedName>
        <fullName evidence="6">Zn(2)-C6 fungal-type domain-containing protein</fullName>
    </recommendedName>
</protein>
<accession>A0A1V6Q970</accession>
<dbReference type="Pfam" id="PF00172">
    <property type="entry name" value="Zn_clus"/>
    <property type="match status" value="1"/>
</dbReference>
<dbReference type="SUPFAM" id="SSF57701">
    <property type="entry name" value="Zn2/Cys6 DNA-binding domain"/>
    <property type="match status" value="1"/>
</dbReference>
<dbReference type="PANTHER" id="PTHR47654">
    <property type="entry name" value="ZN(II)2CYS6 TRANSCRIPTION FACTOR (EUROFUNG)-RELATED"/>
    <property type="match status" value="1"/>
</dbReference>
<dbReference type="EMBL" id="MDYO01000101">
    <property type="protein sequence ID" value="OQD85537.1"/>
    <property type="molecule type" value="Genomic_DNA"/>
</dbReference>
<keyword evidence="2" id="KW-0805">Transcription regulation</keyword>
<dbReference type="InterPro" id="IPR007219">
    <property type="entry name" value="XnlR_reg_dom"/>
</dbReference>
<dbReference type="SMART" id="SM00906">
    <property type="entry name" value="Fungal_trans"/>
    <property type="match status" value="1"/>
</dbReference>
<dbReference type="GO" id="GO:0006351">
    <property type="term" value="P:DNA-templated transcription"/>
    <property type="evidence" value="ECO:0007669"/>
    <property type="project" value="InterPro"/>
</dbReference>
<dbReference type="CDD" id="cd12148">
    <property type="entry name" value="fungal_TF_MHR"/>
    <property type="match status" value="1"/>
</dbReference>
<proteinExistence type="predicted"/>
<dbReference type="InterPro" id="IPR001138">
    <property type="entry name" value="Zn2Cys6_DnaBD"/>
</dbReference>
<dbReference type="GO" id="GO:0003677">
    <property type="term" value="F:DNA binding"/>
    <property type="evidence" value="ECO:0007669"/>
    <property type="project" value="UniProtKB-KW"/>
</dbReference>
<dbReference type="Gene3D" id="4.10.240.10">
    <property type="entry name" value="Zn(2)-C6 fungal-type DNA-binding domain"/>
    <property type="match status" value="1"/>
</dbReference>
<dbReference type="InterPro" id="IPR053230">
    <property type="entry name" value="Trans_reg_galc"/>
</dbReference>
<dbReference type="Pfam" id="PF04082">
    <property type="entry name" value="Fungal_trans"/>
    <property type="match status" value="1"/>
</dbReference>
<evidence type="ECO:0000256" key="5">
    <source>
        <dbReference type="ARBA" id="ARBA00023242"/>
    </source>
</evidence>
<dbReference type="CDD" id="cd00067">
    <property type="entry name" value="GAL4"/>
    <property type="match status" value="1"/>
</dbReference>
<reference evidence="8" key="1">
    <citation type="journal article" date="2017" name="Nat. Microbiol.">
        <title>Global analysis of biosynthetic gene clusters reveals vast potential of secondary metabolite production in Penicillium species.</title>
        <authorList>
            <person name="Nielsen J.C."/>
            <person name="Grijseels S."/>
            <person name="Prigent S."/>
            <person name="Ji B."/>
            <person name="Dainat J."/>
            <person name="Nielsen K.F."/>
            <person name="Frisvad J.C."/>
            <person name="Workman M."/>
            <person name="Nielsen J."/>
        </authorList>
    </citation>
    <scope>NUCLEOTIDE SEQUENCE [LARGE SCALE GENOMIC DNA]</scope>
    <source>
        <strain evidence="8">IBT 29525</strain>
    </source>
</reference>
<evidence type="ECO:0000259" key="6">
    <source>
        <dbReference type="PROSITE" id="PS50048"/>
    </source>
</evidence>
<dbReference type="GO" id="GO:0008270">
    <property type="term" value="F:zinc ion binding"/>
    <property type="evidence" value="ECO:0007669"/>
    <property type="project" value="InterPro"/>
</dbReference>
<keyword evidence="5" id="KW-0539">Nucleus</keyword>
<evidence type="ECO:0000256" key="3">
    <source>
        <dbReference type="ARBA" id="ARBA00023125"/>
    </source>
</evidence>
<dbReference type="SMART" id="SM00066">
    <property type="entry name" value="GAL4"/>
    <property type="match status" value="1"/>
</dbReference>
<dbReference type="PROSITE" id="PS50048">
    <property type="entry name" value="ZN2_CY6_FUNGAL_2"/>
    <property type="match status" value="1"/>
</dbReference>
<organism evidence="7 8">
    <name type="scientific">Penicillium solitum</name>
    <dbReference type="NCBI Taxonomy" id="60172"/>
    <lineage>
        <taxon>Eukaryota</taxon>
        <taxon>Fungi</taxon>
        <taxon>Dikarya</taxon>
        <taxon>Ascomycota</taxon>
        <taxon>Pezizomycotina</taxon>
        <taxon>Eurotiomycetes</taxon>
        <taxon>Eurotiomycetidae</taxon>
        <taxon>Eurotiales</taxon>
        <taxon>Aspergillaceae</taxon>
        <taxon>Penicillium</taxon>
    </lineage>
</organism>
<evidence type="ECO:0000313" key="7">
    <source>
        <dbReference type="EMBL" id="OQD85537.1"/>
    </source>
</evidence>
<dbReference type="GO" id="GO:0000981">
    <property type="term" value="F:DNA-binding transcription factor activity, RNA polymerase II-specific"/>
    <property type="evidence" value="ECO:0007669"/>
    <property type="project" value="InterPro"/>
</dbReference>
<keyword evidence="8" id="KW-1185">Reference proteome</keyword>
<dbReference type="PANTHER" id="PTHR47654:SF1">
    <property type="entry name" value="ZN(II)2CYS6 TRANSCRIPTION FACTOR (EUROFUNG)"/>
    <property type="match status" value="1"/>
</dbReference>
<dbReference type="Proteomes" id="UP000191612">
    <property type="component" value="Unassembled WGS sequence"/>
</dbReference>
<dbReference type="AlphaFoldDB" id="A0A1V6Q970"/>